<keyword evidence="1" id="KW-0812">Transmembrane</keyword>
<dbReference type="Proteomes" id="UP000193435">
    <property type="component" value="Unassembled WGS sequence"/>
</dbReference>
<name>A0A1X7NC89_9LACT</name>
<evidence type="ECO:0000256" key="1">
    <source>
        <dbReference type="SAM" id="Phobius"/>
    </source>
</evidence>
<accession>A0A1X7NC89</accession>
<keyword evidence="3" id="KW-1185">Reference proteome</keyword>
<feature type="transmembrane region" description="Helical" evidence="1">
    <location>
        <begin position="32"/>
        <end position="52"/>
    </location>
</feature>
<reference evidence="2 3" key="1">
    <citation type="submission" date="2017-04" db="EMBL/GenBank/DDBJ databases">
        <authorList>
            <person name="Afonso C.L."/>
            <person name="Miller P.J."/>
            <person name="Scott M.A."/>
            <person name="Spackman E."/>
            <person name="Goraichik I."/>
            <person name="Dimitrov K.M."/>
            <person name="Suarez D.L."/>
            <person name="Swayne D.E."/>
        </authorList>
    </citation>
    <scope>NUCLEOTIDE SEQUENCE [LARGE SCALE GENOMIC DNA]</scope>
    <source>
        <strain evidence="2 3">LMG26642</strain>
    </source>
</reference>
<dbReference type="AlphaFoldDB" id="A0A1X7NC89"/>
<proteinExistence type="predicted"/>
<protein>
    <recommendedName>
        <fullName evidence="4">DUF2929 domain-containing protein</fullName>
    </recommendedName>
</protein>
<keyword evidence="1" id="KW-0472">Membrane</keyword>
<evidence type="ECO:0008006" key="4">
    <source>
        <dbReference type="Google" id="ProtNLM"/>
    </source>
</evidence>
<dbReference type="Pfam" id="PF11151">
    <property type="entry name" value="DUF2929"/>
    <property type="match status" value="1"/>
</dbReference>
<dbReference type="RefSeq" id="WP_085559881.1">
    <property type="nucleotide sequence ID" value="NZ_FOAH01000003.1"/>
</dbReference>
<sequence>MKIIVTLLWGFCIGQAINYIGSSLTGGSYDFVTATLIGLVSAGIILIIGQVIPKTIHTDEIK</sequence>
<dbReference type="InterPro" id="IPR021324">
    <property type="entry name" value="DUF2929"/>
</dbReference>
<gene>
    <name evidence="2" type="ORF">SAMN04488700_1782</name>
</gene>
<evidence type="ECO:0000313" key="2">
    <source>
        <dbReference type="EMBL" id="SMH35259.1"/>
    </source>
</evidence>
<dbReference type="EMBL" id="FXBJ01000002">
    <property type="protein sequence ID" value="SMH35259.1"/>
    <property type="molecule type" value="Genomic_DNA"/>
</dbReference>
<keyword evidence="1" id="KW-1133">Transmembrane helix</keyword>
<organism evidence="2 3">
    <name type="scientific">Carnobacterium iners</name>
    <dbReference type="NCBI Taxonomy" id="1073423"/>
    <lineage>
        <taxon>Bacteria</taxon>
        <taxon>Bacillati</taxon>
        <taxon>Bacillota</taxon>
        <taxon>Bacilli</taxon>
        <taxon>Lactobacillales</taxon>
        <taxon>Carnobacteriaceae</taxon>
        <taxon>Carnobacterium</taxon>
    </lineage>
</organism>
<dbReference type="STRING" id="1073423.SAMN04488700_1782"/>
<dbReference type="OrthoDB" id="2139526at2"/>
<evidence type="ECO:0000313" key="3">
    <source>
        <dbReference type="Proteomes" id="UP000193435"/>
    </source>
</evidence>